<name>A0A6I8TRL0_AEDAE</name>
<dbReference type="PANTHER" id="PTHR38926:SF5">
    <property type="entry name" value="F-BOX AND LEUCINE-RICH REPEAT PROTEIN 6"/>
    <property type="match status" value="1"/>
</dbReference>
<dbReference type="InterPro" id="IPR001810">
    <property type="entry name" value="F-box_dom"/>
</dbReference>
<dbReference type="Proteomes" id="UP000008820">
    <property type="component" value="Chromosome 3"/>
</dbReference>
<proteinExistence type="predicted"/>
<dbReference type="InterPro" id="IPR036047">
    <property type="entry name" value="F-box-like_dom_sf"/>
</dbReference>
<protein>
    <submittedName>
        <fullName evidence="1">Uncharacterized protein</fullName>
    </submittedName>
</protein>
<dbReference type="InterPro" id="IPR032675">
    <property type="entry name" value="LRR_dom_sf"/>
</dbReference>
<keyword evidence="2" id="KW-1185">Reference proteome</keyword>
<dbReference type="Pfam" id="PF12937">
    <property type="entry name" value="F-box-like"/>
    <property type="match status" value="1"/>
</dbReference>
<sequence length="493" mass="57843">MAILSDLPVEILEHILFFLPLEAWKQASLVCRQWSSLCSSRKCMANVLLRLSPDEHEGTDICRLMSTSNRKYRHVLLKGDDDPEILPTVLDRFKNNLESLRMKNHYRRGMQINLDYLKRLFGCLTNLRELRIQTIIDFDDDEYEAVNVKRVRVQLPKMPHLRILYLENNSLESASFNWREIAPNLEHLHMPHNGASSDFQRLVRYYAPRLSSFGILFIAEEYGELGENVSFPHVRQLSLNCLSDIGYDRFARLLRSFINLFELSLRHTLVPEFLSLVVDSYPSLVTLRLYDDLPQNGLKIISKLPNLKHLFLFRVKLNRAMFAKADCFMSLEQLTLKYADIDQLDETLPLIRERMPKVTNLEITETEQYQAAAVCRYLCDLERLTIAWIDHSMDPKLFAELHRLDKLFELRLFSHPHQVQFSWTWFSRCLVFASLKYHSNCSRSSVHIIRKPRKKSGQHLPTASHRLPDLKLQSANFHRPRLSWFESGFPTVI</sequence>
<reference evidence="1 2" key="1">
    <citation type="submission" date="2017-06" db="EMBL/GenBank/DDBJ databases">
        <title>Aedes aegypti genome working group (AGWG) sequencing and assembly.</title>
        <authorList>
            <consortium name="Aedes aegypti Genome Working Group (AGWG)"/>
            <person name="Matthews B.J."/>
        </authorList>
    </citation>
    <scope>NUCLEOTIDE SEQUENCE [LARGE SCALE GENOMIC DNA]</scope>
    <source>
        <strain evidence="1 2">LVP_AGWG</strain>
    </source>
</reference>
<evidence type="ECO:0000313" key="2">
    <source>
        <dbReference type="Proteomes" id="UP000008820"/>
    </source>
</evidence>
<dbReference type="Gene3D" id="3.80.10.10">
    <property type="entry name" value="Ribonuclease Inhibitor"/>
    <property type="match status" value="1"/>
</dbReference>
<organism evidence="1 2">
    <name type="scientific">Aedes aegypti</name>
    <name type="common">Yellowfever mosquito</name>
    <name type="synonym">Culex aegypti</name>
    <dbReference type="NCBI Taxonomy" id="7159"/>
    <lineage>
        <taxon>Eukaryota</taxon>
        <taxon>Metazoa</taxon>
        <taxon>Ecdysozoa</taxon>
        <taxon>Arthropoda</taxon>
        <taxon>Hexapoda</taxon>
        <taxon>Insecta</taxon>
        <taxon>Pterygota</taxon>
        <taxon>Neoptera</taxon>
        <taxon>Endopterygota</taxon>
        <taxon>Diptera</taxon>
        <taxon>Nematocera</taxon>
        <taxon>Culicoidea</taxon>
        <taxon>Culicidae</taxon>
        <taxon>Culicinae</taxon>
        <taxon>Aedini</taxon>
        <taxon>Aedes</taxon>
        <taxon>Stegomyia</taxon>
    </lineage>
</organism>
<dbReference type="InParanoid" id="A0A6I8TRL0"/>
<dbReference type="SUPFAM" id="SSF81383">
    <property type="entry name" value="F-box domain"/>
    <property type="match status" value="1"/>
</dbReference>
<dbReference type="SUPFAM" id="SSF52047">
    <property type="entry name" value="RNI-like"/>
    <property type="match status" value="1"/>
</dbReference>
<dbReference type="PANTHER" id="PTHR38926">
    <property type="entry name" value="F-BOX DOMAIN CONTAINING PROTEIN, EXPRESSED"/>
    <property type="match status" value="1"/>
</dbReference>
<dbReference type="AlphaFoldDB" id="A0A6I8TRL0"/>
<dbReference type="PROSITE" id="PS50181">
    <property type="entry name" value="FBOX"/>
    <property type="match status" value="1"/>
</dbReference>
<dbReference type="Gene3D" id="1.20.1280.50">
    <property type="match status" value="1"/>
</dbReference>
<gene>
    <name evidence="1" type="primary">110678183</name>
</gene>
<evidence type="ECO:0000313" key="1">
    <source>
        <dbReference type="EnsemblMetazoa" id="AAEL018026-PC"/>
    </source>
</evidence>
<dbReference type="SMART" id="SM00256">
    <property type="entry name" value="FBOX"/>
    <property type="match status" value="1"/>
</dbReference>
<dbReference type="OrthoDB" id="907376at2759"/>
<accession>A0A6I8TRL0</accession>
<dbReference type="EnsemblMetazoa" id="AAEL018026-RC">
    <property type="protein sequence ID" value="AAEL018026-PC"/>
    <property type="gene ID" value="AAEL018026"/>
</dbReference>
<reference evidence="1" key="2">
    <citation type="submission" date="2020-05" db="UniProtKB">
        <authorList>
            <consortium name="EnsemblMetazoa"/>
        </authorList>
    </citation>
    <scope>IDENTIFICATION</scope>
    <source>
        <strain evidence="1">LVP_AGWG</strain>
    </source>
</reference>
<dbReference type="CDD" id="cd09917">
    <property type="entry name" value="F-box_SF"/>
    <property type="match status" value="1"/>
</dbReference>